<keyword evidence="5 7" id="KW-1133">Transmembrane helix</keyword>
<feature type="transmembrane region" description="Helical" evidence="7">
    <location>
        <begin position="141"/>
        <end position="159"/>
    </location>
</feature>
<feature type="transmembrane region" description="Helical" evidence="7">
    <location>
        <begin position="50"/>
        <end position="70"/>
    </location>
</feature>
<feature type="transmembrane region" description="Helical" evidence="7">
    <location>
        <begin position="17"/>
        <end position="38"/>
    </location>
</feature>
<feature type="transmembrane region" description="Helical" evidence="7">
    <location>
        <begin position="171"/>
        <end position="189"/>
    </location>
</feature>
<comment type="subcellular location">
    <subcellularLocation>
        <location evidence="1">Cell membrane</location>
        <topology evidence="1">Multi-pass membrane protein</topology>
    </subcellularLocation>
</comment>
<evidence type="ECO:0000256" key="4">
    <source>
        <dbReference type="ARBA" id="ARBA00022692"/>
    </source>
</evidence>
<dbReference type="Proteomes" id="UP000184076">
    <property type="component" value="Unassembled WGS sequence"/>
</dbReference>
<gene>
    <name evidence="9" type="ORF">SAMN02745206_01729</name>
</gene>
<sequence length="401" mass="43544">MKLTLVIPRVIPFPMRLITFPLCGFTFVTVLWMTLSFLPVHLQEVGISDSMIGTIMGSYSISALLLMLPLGVLSDRVSPRKVLMAGAVLLLFHLLGLRVARTTAAFLVMACLGGIAWAIFQIVLQALFLKVIKPSHRGLKIAIFQMGTFLGFGMGPLLAGTVWGEMDYVRMLRFAVVGAVALLVIVLLLEDSEPIHFGIKDYREDLKQPRALLFLLIWVIYASHLGVEHTAFTLLMKKGLGFTNAQIGWCFLAIGVWMALVSPGLGHRFDVRQSVIRLLALGLMISSVFQVLTGFAGGLSQMILVRIFHTLGDVPVMLAMSIMTAAFFPAGRLGGHSAVVYAVRTVGVFAGNYGAGLLMPHVGYRGVFAVSGMVVLVATLALLPSIRRTLHLVQPAEKISA</sequence>
<feature type="transmembrane region" description="Helical" evidence="7">
    <location>
        <begin position="362"/>
        <end position="383"/>
    </location>
</feature>
<evidence type="ECO:0000256" key="3">
    <source>
        <dbReference type="ARBA" id="ARBA00022475"/>
    </source>
</evidence>
<keyword evidence="4 7" id="KW-0812">Transmembrane</keyword>
<keyword evidence="3" id="KW-1003">Cell membrane</keyword>
<feature type="transmembrane region" description="Helical" evidence="7">
    <location>
        <begin position="106"/>
        <end position="129"/>
    </location>
</feature>
<evidence type="ECO:0000313" key="9">
    <source>
        <dbReference type="EMBL" id="SHF31430.1"/>
    </source>
</evidence>
<evidence type="ECO:0000256" key="5">
    <source>
        <dbReference type="ARBA" id="ARBA00022989"/>
    </source>
</evidence>
<evidence type="ECO:0000256" key="6">
    <source>
        <dbReference type="ARBA" id="ARBA00023136"/>
    </source>
</evidence>
<dbReference type="PANTHER" id="PTHR23517">
    <property type="entry name" value="RESISTANCE PROTEIN MDTM, PUTATIVE-RELATED-RELATED"/>
    <property type="match status" value="1"/>
</dbReference>
<feature type="domain" description="Major facilitator superfamily (MFS) profile" evidence="8">
    <location>
        <begin position="1"/>
        <end position="390"/>
    </location>
</feature>
<name>A0A1M5AMC5_9BACT</name>
<dbReference type="GO" id="GO:0022857">
    <property type="term" value="F:transmembrane transporter activity"/>
    <property type="evidence" value="ECO:0007669"/>
    <property type="project" value="InterPro"/>
</dbReference>
<dbReference type="InterPro" id="IPR020846">
    <property type="entry name" value="MFS_dom"/>
</dbReference>
<reference evidence="10" key="1">
    <citation type="submission" date="2016-11" db="EMBL/GenBank/DDBJ databases">
        <authorList>
            <person name="Varghese N."/>
            <person name="Submissions S."/>
        </authorList>
    </citation>
    <scope>NUCLEOTIDE SEQUENCE [LARGE SCALE GENOMIC DNA]</scope>
    <source>
        <strain evidence="10">DSM 9756</strain>
    </source>
</reference>
<dbReference type="InterPro" id="IPR036259">
    <property type="entry name" value="MFS_trans_sf"/>
</dbReference>
<dbReference type="Pfam" id="PF07690">
    <property type="entry name" value="MFS_1"/>
    <property type="match status" value="2"/>
</dbReference>
<dbReference type="RefSeq" id="WP_073038598.1">
    <property type="nucleotide sequence ID" value="NZ_FQVB01000015.1"/>
</dbReference>
<accession>A0A1M5AMC5</accession>
<feature type="transmembrane region" description="Helical" evidence="7">
    <location>
        <begin position="210"/>
        <end position="226"/>
    </location>
</feature>
<organism evidence="9 10">
    <name type="scientific">Desulfacinum infernum DSM 9756</name>
    <dbReference type="NCBI Taxonomy" id="1121391"/>
    <lineage>
        <taxon>Bacteria</taxon>
        <taxon>Pseudomonadati</taxon>
        <taxon>Thermodesulfobacteriota</taxon>
        <taxon>Syntrophobacteria</taxon>
        <taxon>Syntrophobacterales</taxon>
        <taxon>Syntrophobacteraceae</taxon>
        <taxon>Desulfacinum</taxon>
    </lineage>
</organism>
<dbReference type="Gene3D" id="1.20.1250.20">
    <property type="entry name" value="MFS general substrate transporter like domains"/>
    <property type="match status" value="2"/>
</dbReference>
<feature type="transmembrane region" description="Helical" evidence="7">
    <location>
        <begin position="338"/>
        <end position="356"/>
    </location>
</feature>
<protein>
    <submittedName>
        <fullName evidence="9">Predicted arabinose efflux permease, MFS family</fullName>
    </submittedName>
</protein>
<feature type="transmembrane region" description="Helical" evidence="7">
    <location>
        <begin position="314"/>
        <end position="331"/>
    </location>
</feature>
<evidence type="ECO:0000259" key="8">
    <source>
        <dbReference type="PROSITE" id="PS50850"/>
    </source>
</evidence>
<dbReference type="GO" id="GO:0005886">
    <property type="term" value="C:plasma membrane"/>
    <property type="evidence" value="ECO:0007669"/>
    <property type="project" value="UniProtKB-SubCell"/>
</dbReference>
<dbReference type="AlphaFoldDB" id="A0A1M5AMC5"/>
<keyword evidence="6 7" id="KW-0472">Membrane</keyword>
<dbReference type="SUPFAM" id="SSF103473">
    <property type="entry name" value="MFS general substrate transporter"/>
    <property type="match status" value="1"/>
</dbReference>
<evidence type="ECO:0000256" key="2">
    <source>
        <dbReference type="ARBA" id="ARBA00022448"/>
    </source>
</evidence>
<feature type="transmembrane region" description="Helical" evidence="7">
    <location>
        <begin position="246"/>
        <end position="266"/>
    </location>
</feature>
<keyword evidence="10" id="KW-1185">Reference proteome</keyword>
<evidence type="ECO:0000313" key="10">
    <source>
        <dbReference type="Proteomes" id="UP000184076"/>
    </source>
</evidence>
<dbReference type="InterPro" id="IPR011701">
    <property type="entry name" value="MFS"/>
</dbReference>
<dbReference type="InterPro" id="IPR050171">
    <property type="entry name" value="MFS_Transporters"/>
</dbReference>
<evidence type="ECO:0000256" key="1">
    <source>
        <dbReference type="ARBA" id="ARBA00004651"/>
    </source>
</evidence>
<dbReference type="STRING" id="1121391.SAMN02745206_01729"/>
<evidence type="ECO:0000256" key="7">
    <source>
        <dbReference type="SAM" id="Phobius"/>
    </source>
</evidence>
<feature type="transmembrane region" description="Helical" evidence="7">
    <location>
        <begin position="278"/>
        <end position="308"/>
    </location>
</feature>
<keyword evidence="2" id="KW-0813">Transport</keyword>
<dbReference type="EMBL" id="FQVB01000015">
    <property type="protein sequence ID" value="SHF31430.1"/>
    <property type="molecule type" value="Genomic_DNA"/>
</dbReference>
<feature type="transmembrane region" description="Helical" evidence="7">
    <location>
        <begin position="82"/>
        <end position="100"/>
    </location>
</feature>
<dbReference type="PROSITE" id="PS50850">
    <property type="entry name" value="MFS"/>
    <property type="match status" value="1"/>
</dbReference>
<proteinExistence type="predicted"/>